<keyword evidence="11 17" id="KW-0378">Hydrolase</keyword>
<reference evidence="20" key="1">
    <citation type="journal article" date="2020" name="Fungal Divers.">
        <title>Resolving the Mortierellaceae phylogeny through synthesis of multi-gene phylogenetics and phylogenomics.</title>
        <authorList>
            <person name="Vandepol N."/>
            <person name="Liber J."/>
            <person name="Desiro A."/>
            <person name="Na H."/>
            <person name="Kennedy M."/>
            <person name="Barry K."/>
            <person name="Grigoriev I.V."/>
            <person name="Miller A.N."/>
            <person name="O'Donnell K."/>
            <person name="Stajich J.E."/>
            <person name="Bonito G."/>
        </authorList>
    </citation>
    <scope>NUCLEOTIDE SEQUENCE</scope>
    <source>
        <strain evidence="20">CK1249</strain>
    </source>
</reference>
<dbReference type="PRINTS" id="PR00792">
    <property type="entry name" value="PEPSIN"/>
</dbReference>
<dbReference type="EC" id="3.4.23.21" evidence="5"/>
<feature type="signal peptide" evidence="18">
    <location>
        <begin position="1"/>
        <end position="17"/>
    </location>
</feature>
<comment type="similarity">
    <text evidence="3">Belongs to the eIF-5A family.</text>
</comment>
<keyword evidence="20" id="KW-0396">Initiation factor</keyword>
<evidence type="ECO:0000256" key="8">
    <source>
        <dbReference type="ARBA" id="ARBA00022729"/>
    </source>
</evidence>
<evidence type="ECO:0000256" key="18">
    <source>
        <dbReference type="SAM" id="SignalP"/>
    </source>
</evidence>
<dbReference type="PROSITE" id="PS51767">
    <property type="entry name" value="PEPTIDASE_A1"/>
    <property type="match status" value="1"/>
</dbReference>
<dbReference type="SUPFAM" id="SSF50104">
    <property type="entry name" value="Translation proteins SH3-like domain"/>
    <property type="match status" value="1"/>
</dbReference>
<evidence type="ECO:0000256" key="3">
    <source>
        <dbReference type="ARBA" id="ARBA00006016"/>
    </source>
</evidence>
<comment type="similarity">
    <text evidence="4 17">Belongs to the peptidase A1 family.</text>
</comment>
<dbReference type="AlphaFoldDB" id="A0A9P6J754"/>
<dbReference type="GO" id="GO:0004190">
    <property type="term" value="F:aspartic-type endopeptidase activity"/>
    <property type="evidence" value="ECO:0007669"/>
    <property type="project" value="UniProtKB-KW"/>
</dbReference>
<evidence type="ECO:0000256" key="13">
    <source>
        <dbReference type="ARBA" id="ARBA00022917"/>
    </source>
</evidence>
<name>A0A9P6J754_MORAP</name>
<evidence type="ECO:0000256" key="11">
    <source>
        <dbReference type="ARBA" id="ARBA00022801"/>
    </source>
</evidence>
<dbReference type="FunFam" id="2.30.30.30:FF:000007">
    <property type="entry name" value="Eukaryotic translation initiation factor 5A"/>
    <property type="match status" value="1"/>
</dbReference>
<dbReference type="GO" id="GO:0045905">
    <property type="term" value="P:positive regulation of translational termination"/>
    <property type="evidence" value="ECO:0007669"/>
    <property type="project" value="InterPro"/>
</dbReference>
<evidence type="ECO:0000313" key="21">
    <source>
        <dbReference type="Proteomes" id="UP000738359"/>
    </source>
</evidence>
<keyword evidence="8 18" id="KW-0732">Signal</keyword>
<evidence type="ECO:0000256" key="10">
    <source>
        <dbReference type="ARBA" id="ARBA00022768"/>
    </source>
</evidence>
<dbReference type="NCBIfam" id="TIGR00037">
    <property type="entry name" value="eIF_5A"/>
    <property type="match status" value="1"/>
</dbReference>
<keyword evidence="13" id="KW-0648">Protein biosynthesis</keyword>
<evidence type="ECO:0000259" key="19">
    <source>
        <dbReference type="PROSITE" id="PS51767"/>
    </source>
</evidence>
<accession>A0A9P6J754</accession>
<evidence type="ECO:0000256" key="2">
    <source>
        <dbReference type="ARBA" id="ARBA00004496"/>
    </source>
</evidence>
<dbReference type="OrthoDB" id="2396371at2759"/>
<keyword evidence="21" id="KW-1185">Reference proteome</keyword>
<keyword evidence="10" id="KW-0251">Elongation factor</keyword>
<keyword evidence="12" id="KW-0694">RNA-binding</keyword>
<dbReference type="PANTHER" id="PTHR47966">
    <property type="entry name" value="BETA-SITE APP-CLEAVING ENZYME, ISOFORM A-RELATED"/>
    <property type="match status" value="1"/>
</dbReference>
<dbReference type="Gene3D" id="2.40.50.140">
    <property type="entry name" value="Nucleic acid-binding proteins"/>
    <property type="match status" value="1"/>
</dbReference>
<dbReference type="GO" id="GO:0006508">
    <property type="term" value="P:proteolysis"/>
    <property type="evidence" value="ECO:0007669"/>
    <property type="project" value="UniProtKB-KW"/>
</dbReference>
<dbReference type="InterPro" id="IPR014722">
    <property type="entry name" value="Rib_uL2_dom2"/>
</dbReference>
<evidence type="ECO:0000256" key="14">
    <source>
        <dbReference type="ARBA" id="ARBA00023071"/>
    </source>
</evidence>
<evidence type="ECO:0000313" key="20">
    <source>
        <dbReference type="EMBL" id="KAF9963866.1"/>
    </source>
</evidence>
<protein>
    <recommendedName>
        <fullName evidence="5">rhizopuspepsin</fullName>
        <ecNumber evidence="5">3.4.23.21</ecNumber>
    </recommendedName>
</protein>
<dbReference type="CDD" id="cd04468">
    <property type="entry name" value="S1_eIF5A"/>
    <property type="match status" value="1"/>
</dbReference>
<evidence type="ECO:0000256" key="4">
    <source>
        <dbReference type="ARBA" id="ARBA00007447"/>
    </source>
</evidence>
<organism evidence="20 21">
    <name type="scientific">Mortierella alpina</name>
    <name type="common">Oleaginous fungus</name>
    <name type="synonym">Mortierella renispora</name>
    <dbReference type="NCBI Taxonomy" id="64518"/>
    <lineage>
        <taxon>Eukaryota</taxon>
        <taxon>Fungi</taxon>
        <taxon>Fungi incertae sedis</taxon>
        <taxon>Mucoromycota</taxon>
        <taxon>Mortierellomycotina</taxon>
        <taxon>Mortierellomycetes</taxon>
        <taxon>Mortierellales</taxon>
        <taxon>Mortierellaceae</taxon>
        <taxon>Mortierella</taxon>
    </lineage>
</organism>
<evidence type="ECO:0000256" key="6">
    <source>
        <dbReference type="ARBA" id="ARBA00022490"/>
    </source>
</evidence>
<dbReference type="Proteomes" id="UP000738359">
    <property type="component" value="Unassembled WGS sequence"/>
</dbReference>
<dbReference type="GO" id="GO:0045901">
    <property type="term" value="P:positive regulation of translational elongation"/>
    <property type="evidence" value="ECO:0007669"/>
    <property type="project" value="InterPro"/>
</dbReference>
<feature type="domain" description="Peptidase A1" evidence="19">
    <location>
        <begin position="79"/>
        <end position="406"/>
    </location>
</feature>
<keyword evidence="6" id="KW-0963">Cytoplasm</keyword>
<dbReference type="Gene3D" id="2.40.70.10">
    <property type="entry name" value="Acid Proteases"/>
    <property type="match status" value="2"/>
</dbReference>
<dbReference type="InterPro" id="IPR012340">
    <property type="entry name" value="NA-bd_OB-fold"/>
</dbReference>
<dbReference type="GO" id="GO:0003743">
    <property type="term" value="F:translation initiation factor activity"/>
    <property type="evidence" value="ECO:0007669"/>
    <property type="project" value="UniProtKB-KW"/>
</dbReference>
<dbReference type="InterPro" id="IPR001969">
    <property type="entry name" value="Aspartic_peptidase_AS"/>
</dbReference>
<feature type="active site" evidence="15">
    <location>
        <position position="97"/>
    </location>
</feature>
<dbReference type="GO" id="GO:0006452">
    <property type="term" value="P:translational frameshifting"/>
    <property type="evidence" value="ECO:0007669"/>
    <property type="project" value="UniProtKB-ARBA"/>
</dbReference>
<dbReference type="GO" id="GO:0043022">
    <property type="term" value="F:ribosome binding"/>
    <property type="evidence" value="ECO:0007669"/>
    <property type="project" value="InterPro"/>
</dbReference>
<dbReference type="GO" id="GO:0005737">
    <property type="term" value="C:cytoplasm"/>
    <property type="evidence" value="ECO:0007669"/>
    <property type="project" value="UniProtKB-SubCell"/>
</dbReference>
<dbReference type="InterPro" id="IPR048670">
    <property type="entry name" value="IF5A-like_N"/>
</dbReference>
<dbReference type="InterPro" id="IPR001461">
    <property type="entry name" value="Aspartic_peptidase_A1"/>
</dbReference>
<evidence type="ECO:0000256" key="15">
    <source>
        <dbReference type="PIRSR" id="PIRSR601461-1"/>
    </source>
</evidence>
<dbReference type="InterPro" id="IPR020189">
    <property type="entry name" value="IF5A_C"/>
</dbReference>
<comment type="subcellular location">
    <subcellularLocation>
        <location evidence="2">Cytoplasm</location>
    </subcellularLocation>
</comment>
<dbReference type="CDD" id="cd05471">
    <property type="entry name" value="pepsin_like"/>
    <property type="match status" value="1"/>
</dbReference>
<evidence type="ECO:0000256" key="9">
    <source>
        <dbReference type="ARBA" id="ARBA00022750"/>
    </source>
</evidence>
<comment type="catalytic activity">
    <reaction evidence="1">
        <text>Hydrolysis of proteins with broad specificity similar to that of pepsin A, preferring hydrophobic residues at P1 and P1'. Clots milk and activates trypsinogen. Does not cleave 4-Gln-|-His-5, but does cleave 10-His-|-Leu-11 and 12-Val-|-Glu-13 in B chain of insulin.</text>
        <dbReference type="EC" id="3.4.23.21"/>
    </reaction>
</comment>
<dbReference type="SMART" id="SM01376">
    <property type="entry name" value="eIF-5a"/>
    <property type="match status" value="1"/>
</dbReference>
<comment type="caution">
    <text evidence="20">The sequence shown here is derived from an EMBL/GenBank/DDBJ whole genome shotgun (WGS) entry which is preliminary data.</text>
</comment>
<evidence type="ECO:0000256" key="5">
    <source>
        <dbReference type="ARBA" id="ARBA00013205"/>
    </source>
</evidence>
<dbReference type="Pfam" id="PF21485">
    <property type="entry name" value="IF5A-like_N"/>
    <property type="match status" value="1"/>
</dbReference>
<proteinExistence type="inferred from homology"/>
<dbReference type="SUPFAM" id="SSF50249">
    <property type="entry name" value="Nucleic acid-binding proteins"/>
    <property type="match status" value="1"/>
</dbReference>
<feature type="disulfide bond" evidence="16">
    <location>
        <begin position="110"/>
        <end position="115"/>
    </location>
</feature>
<dbReference type="InterPro" id="IPR008991">
    <property type="entry name" value="Translation_prot_SH3-like_sf"/>
</dbReference>
<gene>
    <name evidence="20" type="primary">TIF51_2</name>
    <name evidence="20" type="ORF">BGZ70_007148</name>
</gene>
<dbReference type="FunFam" id="2.40.50.140:FF:000034">
    <property type="entry name" value="Eukaryotic translation initiation factor 5A"/>
    <property type="match status" value="1"/>
</dbReference>
<evidence type="ECO:0000256" key="7">
    <source>
        <dbReference type="ARBA" id="ARBA00022670"/>
    </source>
</evidence>
<feature type="active site" evidence="15">
    <location>
        <position position="281"/>
    </location>
</feature>
<keyword evidence="16" id="KW-1015">Disulfide bond</keyword>
<dbReference type="PROSITE" id="PS00141">
    <property type="entry name" value="ASP_PROTEASE"/>
    <property type="match status" value="2"/>
</dbReference>
<dbReference type="FunFam" id="2.40.70.10:FF:000115">
    <property type="entry name" value="Lysosomal aspartic protease"/>
    <property type="match status" value="1"/>
</dbReference>
<sequence>MKISAFASLAFLALAHAAPINKTTPLKNVYAIPLTRDPQFKPSTRAQMAKMRKRYPGTRILHSTTGEVPIVDVMPDLEYYGSVSVGTPAQVFKLNFDTGSSDIWFPSTTCKATACRKHTRFNPERSSTFENDGRPWTITYGDGSGASGVLGVDLVDVGGISVRQTIGLATAESSSFGSSPSDGLFGLGFASIESVSGVSTFLDNAIANEALALPVVSVFLPSQRLFNGLGGQYLFGGIDSTKYTGDLTYVPVTKKGYWQVAIEDVGYNGQSLGVASQGIIDTGTTLIIVGDEAAASIHSNIGGAFNHPSHGWLVPCSLRDSSDHISFTMANTAFKVAVADLAYDDVGDGSGRRQAPIEIRHWERSYLSKNRPEATPGRRQTKLRKNPTRTITTLLRNLLQLRGTLQPSVMSDYEQNFECATPPGLTFPLQCSALRTNGHVVIKGRPCKIVDMSTSQTSEHGHAEVHLVATDVFTGNKLENFFGPADNVDVPNISRREFQLVNIDDDFLNLMAADGCPKDDVKLPHGELGDKIKAGFDEERELLITITAAMGEEAATSFKEAPKGC</sequence>
<dbReference type="Pfam" id="PF01287">
    <property type="entry name" value="eIF-5a"/>
    <property type="match status" value="1"/>
</dbReference>
<dbReference type="GO" id="GO:0003746">
    <property type="term" value="F:translation elongation factor activity"/>
    <property type="evidence" value="ECO:0007669"/>
    <property type="project" value="UniProtKB-KW"/>
</dbReference>
<keyword evidence="9 17" id="KW-0064">Aspartyl protease</keyword>
<dbReference type="GO" id="GO:0003723">
    <property type="term" value="F:RNA binding"/>
    <property type="evidence" value="ECO:0007669"/>
    <property type="project" value="UniProtKB-KW"/>
</dbReference>
<keyword evidence="14" id="KW-0385">Hypusine</keyword>
<dbReference type="InterPro" id="IPR034164">
    <property type="entry name" value="Pepsin-like_dom"/>
</dbReference>
<dbReference type="Pfam" id="PF00026">
    <property type="entry name" value="Asp"/>
    <property type="match status" value="1"/>
</dbReference>
<dbReference type="EMBL" id="JAAAHY010000431">
    <property type="protein sequence ID" value="KAF9963866.1"/>
    <property type="molecule type" value="Genomic_DNA"/>
</dbReference>
<evidence type="ECO:0000256" key="1">
    <source>
        <dbReference type="ARBA" id="ARBA00001130"/>
    </source>
</evidence>
<evidence type="ECO:0000256" key="16">
    <source>
        <dbReference type="PIRSR" id="PIRSR601461-2"/>
    </source>
</evidence>
<dbReference type="SUPFAM" id="SSF50630">
    <property type="entry name" value="Acid proteases"/>
    <property type="match status" value="1"/>
</dbReference>
<keyword evidence="7 17" id="KW-0645">Protease</keyword>
<dbReference type="InterPro" id="IPR001884">
    <property type="entry name" value="IF5A-like"/>
</dbReference>
<evidence type="ECO:0000256" key="17">
    <source>
        <dbReference type="RuleBase" id="RU000454"/>
    </source>
</evidence>
<dbReference type="InterPro" id="IPR033121">
    <property type="entry name" value="PEPTIDASE_A1"/>
</dbReference>
<evidence type="ECO:0000256" key="12">
    <source>
        <dbReference type="ARBA" id="ARBA00022884"/>
    </source>
</evidence>
<dbReference type="InterPro" id="IPR021109">
    <property type="entry name" value="Peptidase_aspartic_dom_sf"/>
</dbReference>
<dbReference type="Gene3D" id="2.30.30.30">
    <property type="match status" value="1"/>
</dbReference>
<dbReference type="PANTHER" id="PTHR47966:SF51">
    <property type="entry name" value="BETA-SITE APP-CLEAVING ENZYME, ISOFORM A-RELATED"/>
    <property type="match status" value="1"/>
</dbReference>
<feature type="chain" id="PRO_5040517212" description="rhizopuspepsin" evidence="18">
    <location>
        <begin position="18"/>
        <end position="565"/>
    </location>
</feature>